<dbReference type="Proteomes" id="UP000318571">
    <property type="component" value="Chromosome 9"/>
</dbReference>
<dbReference type="PANTHER" id="PTHR13556:SF2">
    <property type="entry name" value="TRANSCRIPTIONAL ADAPTER 3"/>
    <property type="match status" value="1"/>
</dbReference>
<reference evidence="8 9" key="1">
    <citation type="journal article" date="2018" name="Nat. Ecol. Evol.">
        <title>Genomic signatures of mitonuclear coevolution across populations of Tigriopus californicus.</title>
        <authorList>
            <person name="Barreto F.S."/>
            <person name="Watson E.T."/>
            <person name="Lima T.G."/>
            <person name="Willett C.S."/>
            <person name="Edmands S."/>
            <person name="Li W."/>
            <person name="Burton R.S."/>
        </authorList>
    </citation>
    <scope>NUCLEOTIDE SEQUENCE [LARGE SCALE GENOMIC DNA]</scope>
    <source>
        <strain evidence="8 9">San Diego</strain>
    </source>
</reference>
<evidence type="ECO:0000256" key="3">
    <source>
        <dbReference type="ARBA" id="ARBA00023015"/>
    </source>
</evidence>
<dbReference type="EMBL" id="VCGU01000009">
    <property type="protein sequence ID" value="TRY70327.1"/>
    <property type="molecule type" value="Genomic_DNA"/>
</dbReference>
<organism evidence="8 9">
    <name type="scientific">Tigriopus californicus</name>
    <name type="common">Marine copepod</name>
    <dbReference type="NCBI Taxonomy" id="6832"/>
    <lineage>
        <taxon>Eukaryota</taxon>
        <taxon>Metazoa</taxon>
        <taxon>Ecdysozoa</taxon>
        <taxon>Arthropoda</taxon>
        <taxon>Crustacea</taxon>
        <taxon>Multicrustacea</taxon>
        <taxon>Hexanauplia</taxon>
        <taxon>Copepoda</taxon>
        <taxon>Harpacticoida</taxon>
        <taxon>Harpacticidae</taxon>
        <taxon>Tigriopus</taxon>
    </lineage>
</organism>
<dbReference type="OMA" id="KMGHFGG"/>
<evidence type="ECO:0000256" key="6">
    <source>
        <dbReference type="SAM" id="Coils"/>
    </source>
</evidence>
<name>A0A553NY24_TIGCA</name>
<feature type="compositionally biased region" description="Gly residues" evidence="7">
    <location>
        <begin position="8"/>
        <end position="29"/>
    </location>
</feature>
<dbReference type="OrthoDB" id="1232at2759"/>
<evidence type="ECO:0000256" key="7">
    <source>
        <dbReference type="SAM" id="MobiDB-lite"/>
    </source>
</evidence>
<proteinExistence type="inferred from homology"/>
<keyword evidence="3" id="KW-0805">Transcription regulation</keyword>
<dbReference type="InterPro" id="IPR019340">
    <property type="entry name" value="Histone_AcTrfase_su3"/>
</dbReference>
<sequence>MKHKAKGGHAGAGTTGSTKSGGGKGGGQTAAGPTKGKGKGAVAGGAGQSTAGAQSGEGSASASFDLADTPLSLPEFTPPSATAHQEWVPRYHALLKRDESGATVGSHGPPLGVEEVDTLQLELEAMLTNTRVRRNAIQRELQLVTHLEKYKGGGSGGAADDLIRGRTNAKKKGGGPASPGKRGATLGSLVGRDGSKRFKAAGKPVGDKSNTVLTLPKIKNEQSVPTFDPLQNEQIRPLNDTTKPALPKNETPNRFWSFVEPYCAPITPEDIKLLEDLIKTHQDMSEYHKIPPLGQHYTQLWAKEDMENERVKSSSLNETNGESLLSNADDLLVPKNEPGSEEAPYGELTQRLVAGLMEESVMTSTDDSMEAAKKAGLENQDHLGKANLIKSLNVSNADSLEARVRKELEDQGILDPNENNSVSAFEGDNDEILEELKRCQTELKAVSSHNLNQLKRLLKCAKEEMIRQELRNKLQKADEEVMEAYQKISVARSKKKSPNKKEREQAWKALKEREIVLKELESV</sequence>
<dbReference type="GO" id="GO:0005634">
    <property type="term" value="C:nucleus"/>
    <property type="evidence" value="ECO:0007669"/>
    <property type="project" value="UniProtKB-SubCell"/>
</dbReference>
<evidence type="ECO:0000256" key="5">
    <source>
        <dbReference type="ARBA" id="ARBA00023242"/>
    </source>
</evidence>
<evidence type="ECO:0000256" key="4">
    <source>
        <dbReference type="ARBA" id="ARBA00023163"/>
    </source>
</evidence>
<dbReference type="PANTHER" id="PTHR13556">
    <property type="entry name" value="TRANSCRIPTIONAL ADAPTER 3-RELATED"/>
    <property type="match status" value="1"/>
</dbReference>
<keyword evidence="6" id="KW-0175">Coiled coil</keyword>
<evidence type="ECO:0008006" key="10">
    <source>
        <dbReference type="Google" id="ProtNLM"/>
    </source>
</evidence>
<dbReference type="Pfam" id="PF10198">
    <property type="entry name" value="Ada3"/>
    <property type="match status" value="1"/>
</dbReference>
<feature type="region of interest" description="Disordered" evidence="7">
    <location>
        <begin position="1"/>
        <end position="84"/>
    </location>
</feature>
<keyword evidence="4" id="KW-0804">Transcription</keyword>
<evidence type="ECO:0000256" key="1">
    <source>
        <dbReference type="ARBA" id="ARBA00004123"/>
    </source>
</evidence>
<dbReference type="GO" id="GO:0006357">
    <property type="term" value="P:regulation of transcription by RNA polymerase II"/>
    <property type="evidence" value="ECO:0007669"/>
    <property type="project" value="TreeGrafter"/>
</dbReference>
<dbReference type="GO" id="GO:0003713">
    <property type="term" value="F:transcription coactivator activity"/>
    <property type="evidence" value="ECO:0007669"/>
    <property type="project" value="TreeGrafter"/>
</dbReference>
<comment type="similarity">
    <text evidence="2">Belongs to the NGG1 family.</text>
</comment>
<evidence type="ECO:0000256" key="2">
    <source>
        <dbReference type="ARBA" id="ARBA00005330"/>
    </source>
</evidence>
<keyword evidence="5" id="KW-0539">Nucleus</keyword>
<evidence type="ECO:0000313" key="8">
    <source>
        <dbReference type="EMBL" id="TRY70327.1"/>
    </source>
</evidence>
<comment type="caution">
    <text evidence="8">The sequence shown here is derived from an EMBL/GenBank/DDBJ whole genome shotgun (WGS) entry which is preliminary data.</text>
</comment>
<dbReference type="STRING" id="6832.A0A553NY24"/>
<accession>A0A553NY24</accession>
<evidence type="ECO:0000313" key="9">
    <source>
        <dbReference type="Proteomes" id="UP000318571"/>
    </source>
</evidence>
<protein>
    <recommendedName>
        <fullName evidence="10">Transcriptional adapter 3</fullName>
    </recommendedName>
</protein>
<feature type="region of interest" description="Disordered" evidence="7">
    <location>
        <begin position="152"/>
        <end position="191"/>
    </location>
</feature>
<feature type="coiled-coil region" evidence="6">
    <location>
        <begin position="444"/>
        <end position="494"/>
    </location>
</feature>
<comment type="subcellular location">
    <subcellularLocation>
        <location evidence="1">Nucleus</location>
    </subcellularLocation>
</comment>
<gene>
    <name evidence="8" type="ORF">TCAL_02405</name>
</gene>
<dbReference type="AlphaFoldDB" id="A0A553NY24"/>
<dbReference type="GO" id="GO:0000124">
    <property type="term" value="C:SAGA complex"/>
    <property type="evidence" value="ECO:0007669"/>
    <property type="project" value="TreeGrafter"/>
</dbReference>
<keyword evidence="9" id="KW-1185">Reference proteome</keyword>
<feature type="compositionally biased region" description="Low complexity" evidence="7">
    <location>
        <begin position="48"/>
        <end position="63"/>
    </location>
</feature>